<comment type="caution">
    <text evidence="6">The sequence shown here is derived from an EMBL/GenBank/DDBJ whole genome shotgun (WGS) entry which is preliminary data.</text>
</comment>
<dbReference type="InterPro" id="IPR014721">
    <property type="entry name" value="Ribsml_uS5_D2-typ_fold_subgr"/>
</dbReference>
<protein>
    <recommendedName>
        <fullName evidence="5">30S ribosomal protein S9</fullName>
    </recommendedName>
</protein>
<dbReference type="NCBIfam" id="NF001099">
    <property type="entry name" value="PRK00132.1"/>
    <property type="match status" value="1"/>
</dbReference>
<dbReference type="InterPro" id="IPR000754">
    <property type="entry name" value="Ribosomal_uS9"/>
</dbReference>
<evidence type="ECO:0000256" key="2">
    <source>
        <dbReference type="ARBA" id="ARBA00022980"/>
    </source>
</evidence>
<dbReference type="GO" id="GO:0022627">
    <property type="term" value="C:cytosolic small ribosomal subunit"/>
    <property type="evidence" value="ECO:0007669"/>
    <property type="project" value="TreeGrafter"/>
</dbReference>
<evidence type="ECO:0000256" key="1">
    <source>
        <dbReference type="ARBA" id="ARBA00005251"/>
    </source>
</evidence>
<dbReference type="AlphaFoldDB" id="A0A2H0UIL7"/>
<accession>A0A2H0UIL7</accession>
<dbReference type="InterPro" id="IPR020574">
    <property type="entry name" value="Ribosomal_uS9_CS"/>
</dbReference>
<dbReference type="PROSITE" id="PS00360">
    <property type="entry name" value="RIBOSOMAL_S9"/>
    <property type="match status" value="1"/>
</dbReference>
<evidence type="ECO:0000256" key="5">
    <source>
        <dbReference type="RuleBase" id="RU003816"/>
    </source>
</evidence>
<dbReference type="GO" id="GO:0003735">
    <property type="term" value="F:structural constituent of ribosome"/>
    <property type="evidence" value="ECO:0007669"/>
    <property type="project" value="InterPro"/>
</dbReference>
<dbReference type="Proteomes" id="UP000230706">
    <property type="component" value="Unassembled WGS sequence"/>
</dbReference>
<gene>
    <name evidence="6" type="ORF">COU13_01985</name>
</gene>
<keyword evidence="3 4" id="KW-0687">Ribonucleoprotein</keyword>
<sequence>MASKDKYIEAVGRRKTATARVRITPSGQEKVIVNEKALADYFTLLNVQGVVMEALKNAGEKFSVTAKVSGGGLKAQAEAIRHGIARAIVKKEEGMRKEMKGLGFLKRDPRMKERKKFGLRGARRAPQWSKR</sequence>
<keyword evidence="2 4" id="KW-0689">Ribosomal protein</keyword>
<dbReference type="SUPFAM" id="SSF54211">
    <property type="entry name" value="Ribosomal protein S5 domain 2-like"/>
    <property type="match status" value="1"/>
</dbReference>
<evidence type="ECO:0000313" key="6">
    <source>
        <dbReference type="EMBL" id="PIR86239.1"/>
    </source>
</evidence>
<dbReference type="GO" id="GO:0006412">
    <property type="term" value="P:translation"/>
    <property type="evidence" value="ECO:0007669"/>
    <property type="project" value="InterPro"/>
</dbReference>
<dbReference type="Pfam" id="PF00380">
    <property type="entry name" value="Ribosomal_S9"/>
    <property type="match status" value="1"/>
</dbReference>
<evidence type="ECO:0000256" key="3">
    <source>
        <dbReference type="ARBA" id="ARBA00023274"/>
    </source>
</evidence>
<dbReference type="PANTHER" id="PTHR21569:SF1">
    <property type="entry name" value="SMALL RIBOSOMAL SUBUNIT PROTEIN US9M"/>
    <property type="match status" value="1"/>
</dbReference>
<dbReference type="InterPro" id="IPR023035">
    <property type="entry name" value="Ribosomal_uS9_bac/plastid"/>
</dbReference>
<dbReference type="Gene3D" id="3.30.230.10">
    <property type="match status" value="1"/>
</dbReference>
<dbReference type="EMBL" id="PFBF01000044">
    <property type="protein sequence ID" value="PIR86239.1"/>
    <property type="molecule type" value="Genomic_DNA"/>
</dbReference>
<evidence type="ECO:0000256" key="4">
    <source>
        <dbReference type="RuleBase" id="RU003815"/>
    </source>
</evidence>
<dbReference type="PANTHER" id="PTHR21569">
    <property type="entry name" value="RIBOSOMAL PROTEIN S9"/>
    <property type="match status" value="1"/>
</dbReference>
<dbReference type="InterPro" id="IPR020568">
    <property type="entry name" value="Ribosomal_Su5_D2-typ_SF"/>
</dbReference>
<reference evidence="7" key="1">
    <citation type="submission" date="2017-09" db="EMBL/GenBank/DDBJ databases">
        <title>Depth-based differentiation of microbial function through sediment-hosted aquifers and enrichment of novel symbionts in the deep terrestrial subsurface.</title>
        <authorList>
            <person name="Probst A.J."/>
            <person name="Ladd B."/>
            <person name="Jarett J.K."/>
            <person name="Geller-Mcgrath D.E."/>
            <person name="Sieber C.M.K."/>
            <person name="Emerson J.B."/>
            <person name="Anantharaman K."/>
            <person name="Thomas B.C."/>
            <person name="Malmstrom R."/>
            <person name="Stieglmeier M."/>
            <person name="Klingl A."/>
            <person name="Woyke T."/>
            <person name="Ryan C.M."/>
            <person name="Banfield J.F."/>
        </authorList>
    </citation>
    <scope>NUCLEOTIDE SEQUENCE [LARGE SCALE GENOMIC DNA]</scope>
</reference>
<proteinExistence type="inferred from homology"/>
<dbReference type="GO" id="GO:0003723">
    <property type="term" value="F:RNA binding"/>
    <property type="evidence" value="ECO:0007669"/>
    <property type="project" value="TreeGrafter"/>
</dbReference>
<name>A0A2H0UIL7_9BACT</name>
<comment type="similarity">
    <text evidence="1 4">Belongs to the universal ribosomal protein uS9 family.</text>
</comment>
<evidence type="ECO:0000313" key="7">
    <source>
        <dbReference type="Proteomes" id="UP000230706"/>
    </source>
</evidence>
<organism evidence="6 7">
    <name type="scientific">Candidatus Kaiserbacteria bacterium CG10_big_fil_rev_8_21_14_0_10_43_70</name>
    <dbReference type="NCBI Taxonomy" id="1974605"/>
    <lineage>
        <taxon>Bacteria</taxon>
        <taxon>Candidatus Kaiseribacteriota</taxon>
    </lineage>
</organism>